<dbReference type="InterPro" id="IPR001650">
    <property type="entry name" value="Helicase_C-like"/>
</dbReference>
<dbReference type="EMBL" id="CAADRA010004116">
    <property type="protein sequence ID" value="VFT84441.1"/>
    <property type="molecule type" value="Genomic_DNA"/>
</dbReference>
<dbReference type="SMART" id="SM00487">
    <property type="entry name" value="DEXDc"/>
    <property type="match status" value="1"/>
</dbReference>
<dbReference type="CDD" id="cd17917">
    <property type="entry name" value="DEXHc_RHA-like"/>
    <property type="match status" value="1"/>
</dbReference>
<evidence type="ECO:0000313" key="7">
    <source>
        <dbReference type="EMBL" id="KAF0703774.1"/>
    </source>
</evidence>
<gene>
    <name evidence="8" type="primary">Aste57867_7532</name>
    <name evidence="7" type="ORF">As57867_007506</name>
    <name evidence="8" type="ORF">ASTE57867_7532</name>
</gene>
<dbReference type="Proteomes" id="UP000332933">
    <property type="component" value="Unassembled WGS sequence"/>
</dbReference>
<dbReference type="EMBL" id="VJMH01004104">
    <property type="protein sequence ID" value="KAF0703774.1"/>
    <property type="molecule type" value="Genomic_DNA"/>
</dbReference>
<protein>
    <submittedName>
        <fullName evidence="8">Aste57867_7532 protein</fullName>
    </submittedName>
</protein>
<feature type="domain" description="Helicase ATP-binding" evidence="5">
    <location>
        <begin position="893"/>
        <end position="1075"/>
    </location>
</feature>
<sequence length="2099" mass="233090">MARNLADGFGFDVPLGHGNSGDRHPHLISIQNPFGEKDTPCDSKKNLHACPRLSFNLDTSAVAFARRLTSLSSLLLEYCHHRLGASCATRFLLVDFVKSKNRAESDARIEDILRRGLSFSVDGPVYRVLGLSNSQLRQAGFLFCCDEEADRLVQDHFLPDPQTLARKPPPKRVKHVGLLFTSCSKIAHLPPGTQVVTTDDVERHGFCFTDGCGLMSPRLAHSLAKQLKLKPCPNVWQVRYCGHGGIWKGVLVVDYSAANGASELTFRPSQLKLSTLDTAREPSAADLFLRDKLGIVGTNMRSKPANMNVQLVTLLSVHIPRQVFLDLHDAWRQIKPQKHDKVSCPESRFLYGVAIPTLGIPEGHCMVSYRDKGGVVHWVTGDVLVCRVPSYHVGDVRVLTAIAPPPTSHVAKNLADVVVFSTDGARPDADKMSGGDLDGDQFTVIFNPEFVAHADAFRRELPMTTTNGAKTGTKPEDWISYAARWDQTLLAALDMAFQQFAAMEGPASATCKEIAGLFGSAVDQVACDVDRILDLCNRARAAYSAWKMTLPVLPVWLELQTRGKAYPTLVLTDEVLPQRFEQGQARHLVESLAAEFGAKFGLGEFEAMTAAVRDVQAQLEDIKSMAVRQDKTLKEFEYKGKRLAQLETEGHHAIREAKANADATETFVARCLESIALATMDKCSAEEAILEMKDWIDHARRGSKHRALIDNIADQVVCLSDVLAEWNLALTHDNTFWTWFISSETIKKDEERASRCAALVEDICRTICHKTHEFPLEEDALKLTNAIDATVSLKQAREAVATMHTKLVNQVSATSSKIATIKSEAARQGRALSEKFPLDRHWQFHALTCATEALESMIARDGIANRHVAAAGKRERDRLTSMLPILKVRARVREALTTHSVVVLTAQTGSGKSTQTPQYLSDDFFAFGGDNRPGRVVCTQPRRVAATGIATRVASEFGGDVGEFVGYHIGRSRVHANGTQELEENRRWSKTTCIKFVTDGVLLNELQRDANASAYDVVVLDEVHERGKDTDVIMVLLRRALQVAGSKLKLVLMSASIDAVAFQEYFKLCGIACCEIGCEGFTYPVQHTFGPPMETWPNKSPKLYAIVQNAIDVLETHIVGSGTSGDVLIFLPSQQAITDCCRQVADRFRNHKDEDIHVFELLASTPQAQQDKALKPCVPRPGTKKTLARKIICCTNVAETSLTIHGVVFVIDSGLAKMKSYDNILRVEALTDQVISMASAKQRAGRAGRTQPGHSFRLYSASCLKSPYDPPKIAHEPIAELLLYTWTTGLHDVSLLMNPPHPTAVRAATSFLVSLGFADPVTRTITLDGRIAGEFMQEFPLPSIRMILEGHRHGIGLECLYLAAAIAKGHEVFESDEQFDLVAEFVDEWGDFFTHYNVVKQWMNQPANKRKKWAAAKNLNASALAEVQRLVDYSYRKLLRRKLVGPVDESLSVPDVRRRLRRALLAGYFVNLAVLHDVNHMEAGYSLLCGFNDVESVDDDSLTLLKAHICNRNSMMNALGNEVRNTWVCYSTVRRAGNGCHFMNLVNRVNIKDLLEVVDPDCLRYYLNTLNLTPFDLKDVDNTGRPYFIVEKNVPHVGETVLNIFRSDDKLKLAVRAPANAATFLDIDCACVRVYGSVSEVTAALSIIQEAVASAQELAFADEVLTQTIPLDGGVDSVEFGPGFSFDKGVLDYCAPSQRTLVVNRFYSYRDDAKERFEQQLYADFPQLNGRGLVVNTETVARSTMAFVKFTRVVPLQVVANISNILEAPERFYEFGFFKRNIELPPFVTLDLYPSLVDEAAMFGVKVKEKSRRVTIHGKYDSKLLFQKHIKRSGLLRPVMHRVTFPNIGDHASNVAELVKSKVNEHGQRVHVTAETDGPNDVVLAVYGDKLAQKIAVDWVDSTACRQQMKKWASETVIVARTYRLERGECSTISKNHLNEWRKLFHGKLASIHLHRAFSNRRELNAYLQVESISADAFGAFERQFDGDMNRRPVEYGHAFTGLPCSKCSSFGGAKIRLGICGCVTCQACLQEQILHAPKLPIGCVNAEQCHGILLPAVDVKPHVTKTKLSWLCKRVFEAALPKSDWVDVYGPEDISFDY</sequence>
<dbReference type="SMART" id="SM00490">
    <property type="entry name" value="HELICc"/>
    <property type="match status" value="1"/>
</dbReference>
<keyword evidence="3" id="KW-0347">Helicase</keyword>
<keyword evidence="9" id="KW-1185">Reference proteome</keyword>
<keyword evidence="2" id="KW-0378">Hydrolase</keyword>
<dbReference type="Pfam" id="PF05183">
    <property type="entry name" value="RdRP"/>
    <property type="match status" value="2"/>
</dbReference>
<evidence type="ECO:0000313" key="8">
    <source>
        <dbReference type="EMBL" id="VFT84441.1"/>
    </source>
</evidence>
<dbReference type="GO" id="GO:0003968">
    <property type="term" value="F:RNA-directed RNA polymerase activity"/>
    <property type="evidence" value="ECO:0007669"/>
    <property type="project" value="InterPro"/>
</dbReference>
<dbReference type="SUPFAM" id="SSF52540">
    <property type="entry name" value="P-loop containing nucleoside triphosphate hydrolases"/>
    <property type="match status" value="1"/>
</dbReference>
<dbReference type="PROSITE" id="PS51194">
    <property type="entry name" value="HELICASE_CTER"/>
    <property type="match status" value="1"/>
</dbReference>
<accession>A0A485KIG1</accession>
<dbReference type="PANTHER" id="PTHR18934">
    <property type="entry name" value="ATP-DEPENDENT RNA HELICASE"/>
    <property type="match status" value="1"/>
</dbReference>
<dbReference type="Gene3D" id="3.40.50.300">
    <property type="entry name" value="P-loop containing nucleotide triphosphate hydrolases"/>
    <property type="match status" value="2"/>
</dbReference>
<dbReference type="GO" id="GO:0016787">
    <property type="term" value="F:hydrolase activity"/>
    <property type="evidence" value="ECO:0007669"/>
    <property type="project" value="UniProtKB-KW"/>
</dbReference>
<evidence type="ECO:0000313" key="9">
    <source>
        <dbReference type="Proteomes" id="UP000332933"/>
    </source>
</evidence>
<dbReference type="PANTHER" id="PTHR18934:SF99">
    <property type="entry name" value="ATP-DEPENDENT RNA HELICASE DHX37-RELATED"/>
    <property type="match status" value="1"/>
</dbReference>
<dbReference type="InterPro" id="IPR011545">
    <property type="entry name" value="DEAD/DEAH_box_helicase_dom"/>
</dbReference>
<dbReference type="CDD" id="cd18791">
    <property type="entry name" value="SF2_C_RHA"/>
    <property type="match status" value="1"/>
</dbReference>
<name>A0A485KIG1_9STRA</name>
<evidence type="ECO:0000256" key="4">
    <source>
        <dbReference type="ARBA" id="ARBA00022840"/>
    </source>
</evidence>
<keyword evidence="4" id="KW-0067">ATP-binding</keyword>
<dbReference type="InterPro" id="IPR014001">
    <property type="entry name" value="Helicase_ATP-bd"/>
</dbReference>
<evidence type="ECO:0000256" key="2">
    <source>
        <dbReference type="ARBA" id="ARBA00022801"/>
    </source>
</evidence>
<reference evidence="8 9" key="1">
    <citation type="submission" date="2019-03" db="EMBL/GenBank/DDBJ databases">
        <authorList>
            <person name="Gaulin E."/>
            <person name="Dumas B."/>
        </authorList>
    </citation>
    <scope>NUCLEOTIDE SEQUENCE [LARGE SCALE GENOMIC DNA]</scope>
    <source>
        <strain evidence="8">CBS 568.67</strain>
    </source>
</reference>
<evidence type="ECO:0000256" key="3">
    <source>
        <dbReference type="ARBA" id="ARBA00022806"/>
    </source>
</evidence>
<dbReference type="GO" id="GO:0003723">
    <property type="term" value="F:RNA binding"/>
    <property type="evidence" value="ECO:0007669"/>
    <property type="project" value="TreeGrafter"/>
</dbReference>
<keyword evidence="1" id="KW-0547">Nucleotide-binding</keyword>
<evidence type="ECO:0000259" key="5">
    <source>
        <dbReference type="PROSITE" id="PS51192"/>
    </source>
</evidence>
<dbReference type="Pfam" id="PF00270">
    <property type="entry name" value="DEAD"/>
    <property type="match status" value="1"/>
</dbReference>
<dbReference type="PROSITE" id="PS51192">
    <property type="entry name" value="HELICASE_ATP_BIND_1"/>
    <property type="match status" value="1"/>
</dbReference>
<dbReference type="GO" id="GO:0005524">
    <property type="term" value="F:ATP binding"/>
    <property type="evidence" value="ECO:0007669"/>
    <property type="project" value="UniProtKB-KW"/>
</dbReference>
<proteinExistence type="predicted"/>
<organism evidence="8 9">
    <name type="scientific">Aphanomyces stellatus</name>
    <dbReference type="NCBI Taxonomy" id="120398"/>
    <lineage>
        <taxon>Eukaryota</taxon>
        <taxon>Sar</taxon>
        <taxon>Stramenopiles</taxon>
        <taxon>Oomycota</taxon>
        <taxon>Saprolegniomycetes</taxon>
        <taxon>Saprolegniales</taxon>
        <taxon>Verrucalvaceae</taxon>
        <taxon>Aphanomyces</taxon>
    </lineage>
</organism>
<dbReference type="GO" id="GO:0004386">
    <property type="term" value="F:helicase activity"/>
    <property type="evidence" value="ECO:0007669"/>
    <property type="project" value="UniProtKB-KW"/>
</dbReference>
<evidence type="ECO:0000256" key="1">
    <source>
        <dbReference type="ARBA" id="ARBA00022741"/>
    </source>
</evidence>
<dbReference type="InterPro" id="IPR057596">
    <property type="entry name" value="RDRP_core"/>
</dbReference>
<dbReference type="InterPro" id="IPR027417">
    <property type="entry name" value="P-loop_NTPase"/>
</dbReference>
<dbReference type="OrthoDB" id="6513042at2759"/>
<reference evidence="7" key="2">
    <citation type="submission" date="2019-06" db="EMBL/GenBank/DDBJ databases">
        <title>Genomics analysis of Aphanomyces spp. identifies a new class of oomycete effector associated with host adaptation.</title>
        <authorList>
            <person name="Gaulin E."/>
        </authorList>
    </citation>
    <scope>NUCLEOTIDE SEQUENCE</scope>
    <source>
        <strain evidence="7">CBS 578.67</strain>
    </source>
</reference>
<evidence type="ECO:0000259" key="6">
    <source>
        <dbReference type="PROSITE" id="PS51194"/>
    </source>
</evidence>
<dbReference type="Pfam" id="PF00271">
    <property type="entry name" value="Helicase_C"/>
    <property type="match status" value="1"/>
</dbReference>
<feature type="domain" description="Helicase C-terminal" evidence="6">
    <location>
        <begin position="1106"/>
        <end position="1301"/>
    </location>
</feature>